<feature type="region of interest" description="Disordered" evidence="1">
    <location>
        <begin position="1"/>
        <end position="64"/>
    </location>
</feature>
<dbReference type="AlphaFoldDB" id="A0A6J4T150"/>
<feature type="region of interest" description="Disordered" evidence="1">
    <location>
        <begin position="77"/>
        <end position="109"/>
    </location>
</feature>
<feature type="compositionally biased region" description="Basic and acidic residues" evidence="1">
    <location>
        <begin position="98"/>
        <end position="109"/>
    </location>
</feature>
<gene>
    <name evidence="2" type="ORF">AVDCRST_MAG85-2333</name>
</gene>
<organism evidence="2">
    <name type="scientific">uncultured Solirubrobacteraceae bacterium</name>
    <dbReference type="NCBI Taxonomy" id="1162706"/>
    <lineage>
        <taxon>Bacteria</taxon>
        <taxon>Bacillati</taxon>
        <taxon>Actinomycetota</taxon>
        <taxon>Thermoleophilia</taxon>
        <taxon>Solirubrobacterales</taxon>
        <taxon>Solirubrobacteraceae</taxon>
        <taxon>environmental samples</taxon>
    </lineage>
</organism>
<feature type="compositionally biased region" description="Basic residues" evidence="1">
    <location>
        <begin position="36"/>
        <end position="45"/>
    </location>
</feature>
<name>A0A6J4T150_9ACTN</name>
<evidence type="ECO:0000256" key="1">
    <source>
        <dbReference type="SAM" id="MobiDB-lite"/>
    </source>
</evidence>
<sequence length="109" mass="12946">DCPRTRHQVRRVHPRADRPRRAPRAARRVQHDDPGRRRHRHRDRHRQLGDRRRARRGGRAARPRRRVLLAAQGPVVRPLGLPGLRGRGPRARPVQRLRRPDARCVRRTL</sequence>
<accession>A0A6J4T150</accession>
<feature type="compositionally biased region" description="Basic residues" evidence="1">
    <location>
        <begin position="87"/>
        <end position="97"/>
    </location>
</feature>
<feature type="non-terminal residue" evidence="2">
    <location>
        <position position="109"/>
    </location>
</feature>
<proteinExistence type="predicted"/>
<feature type="compositionally biased region" description="Basic residues" evidence="1">
    <location>
        <begin position="52"/>
        <end position="64"/>
    </location>
</feature>
<reference evidence="2" key="1">
    <citation type="submission" date="2020-02" db="EMBL/GenBank/DDBJ databases">
        <authorList>
            <person name="Meier V. D."/>
        </authorList>
    </citation>
    <scope>NUCLEOTIDE SEQUENCE</scope>
    <source>
        <strain evidence="2">AVDCRST_MAG85</strain>
    </source>
</reference>
<dbReference type="EMBL" id="CADCVT010000256">
    <property type="protein sequence ID" value="CAA9510879.1"/>
    <property type="molecule type" value="Genomic_DNA"/>
</dbReference>
<protein>
    <submittedName>
        <fullName evidence="2">Uncharacterized protein</fullName>
    </submittedName>
</protein>
<feature type="compositionally biased region" description="Basic residues" evidence="1">
    <location>
        <begin position="1"/>
        <end position="13"/>
    </location>
</feature>
<evidence type="ECO:0000313" key="2">
    <source>
        <dbReference type="EMBL" id="CAA9510879.1"/>
    </source>
</evidence>
<feature type="non-terminal residue" evidence="2">
    <location>
        <position position="1"/>
    </location>
</feature>